<dbReference type="EMBL" id="BARS01050548">
    <property type="protein sequence ID" value="GAG49429.1"/>
    <property type="molecule type" value="Genomic_DNA"/>
</dbReference>
<dbReference type="Pfam" id="PF12838">
    <property type="entry name" value="Fer4_7"/>
    <property type="match status" value="1"/>
</dbReference>
<proteinExistence type="predicted"/>
<organism evidence="2">
    <name type="scientific">marine sediment metagenome</name>
    <dbReference type="NCBI Taxonomy" id="412755"/>
    <lineage>
        <taxon>unclassified sequences</taxon>
        <taxon>metagenomes</taxon>
        <taxon>ecological metagenomes</taxon>
    </lineage>
</organism>
<sequence length="238" mass="25362">QPIPGAERTFACDTILIAVGLDPVDEFVKAGEAFGLRTFAAGDAEEIAEASAAIFSGKIAGREIARHLGATDDSVPDEWRETSAILKSKPGQTIDRTRTDSYLLANGNSASSGGVVPVLHCTQEIPCNPCTSVCPQGLIHIDENDIRKMPEFLGKELEKTCVGCERCVTICPGLAITLVDRREDPEQPIVVIPFEYEPDRVAAGDEVVVLDVAGEPLGSVPVVEVKAIPANDRTVLVK</sequence>
<dbReference type="PROSITE" id="PS51379">
    <property type="entry name" value="4FE4S_FER_2"/>
    <property type="match status" value="1"/>
</dbReference>
<name>X0Y0T4_9ZZZZ</name>
<dbReference type="AlphaFoldDB" id="X0Y0T4"/>
<feature type="non-terminal residue" evidence="2">
    <location>
        <position position="1"/>
    </location>
</feature>
<evidence type="ECO:0000313" key="2">
    <source>
        <dbReference type="EMBL" id="GAG49429.1"/>
    </source>
</evidence>
<accession>X0Y0T4</accession>
<feature type="non-terminal residue" evidence="2">
    <location>
        <position position="238"/>
    </location>
</feature>
<evidence type="ECO:0000259" key="1">
    <source>
        <dbReference type="PROSITE" id="PS51379"/>
    </source>
</evidence>
<dbReference type="InterPro" id="IPR017900">
    <property type="entry name" value="4Fe4S_Fe_S_CS"/>
</dbReference>
<feature type="domain" description="4Fe-4S ferredoxin-type" evidence="1">
    <location>
        <begin position="150"/>
        <end position="181"/>
    </location>
</feature>
<gene>
    <name evidence="2" type="ORF">S01H1_75445</name>
</gene>
<reference evidence="2" key="1">
    <citation type="journal article" date="2014" name="Front. Microbiol.">
        <title>High frequency of phylogenetically diverse reductive dehalogenase-homologous genes in deep subseafloor sedimentary metagenomes.</title>
        <authorList>
            <person name="Kawai M."/>
            <person name="Futagami T."/>
            <person name="Toyoda A."/>
            <person name="Takaki Y."/>
            <person name="Nishi S."/>
            <person name="Hori S."/>
            <person name="Arai W."/>
            <person name="Tsubouchi T."/>
            <person name="Morono Y."/>
            <person name="Uchiyama I."/>
            <person name="Ito T."/>
            <person name="Fujiyama A."/>
            <person name="Inagaki F."/>
            <person name="Takami H."/>
        </authorList>
    </citation>
    <scope>NUCLEOTIDE SEQUENCE</scope>
    <source>
        <strain evidence="2">Expedition CK06-06</strain>
    </source>
</reference>
<comment type="caution">
    <text evidence="2">The sequence shown here is derived from an EMBL/GenBank/DDBJ whole genome shotgun (WGS) entry which is preliminary data.</text>
</comment>
<dbReference type="PROSITE" id="PS00198">
    <property type="entry name" value="4FE4S_FER_1"/>
    <property type="match status" value="1"/>
</dbReference>
<dbReference type="InterPro" id="IPR017896">
    <property type="entry name" value="4Fe4S_Fe-S-bd"/>
</dbReference>
<dbReference type="Gene3D" id="3.30.70.20">
    <property type="match status" value="1"/>
</dbReference>
<protein>
    <recommendedName>
        <fullName evidence="1">4Fe-4S ferredoxin-type domain-containing protein</fullName>
    </recommendedName>
</protein>
<dbReference type="SUPFAM" id="SSF54862">
    <property type="entry name" value="4Fe-4S ferredoxins"/>
    <property type="match status" value="1"/>
</dbReference>